<name>A0A5P3MPV3_NEIAN</name>
<evidence type="ECO:0000256" key="2">
    <source>
        <dbReference type="ARBA" id="ARBA00005135"/>
    </source>
</evidence>
<dbReference type="RefSeq" id="WP_123795352.1">
    <property type="nucleotide sequence ID" value="NZ_CP031699.1"/>
</dbReference>
<dbReference type="Proteomes" id="UP000325536">
    <property type="component" value="Chromosome"/>
</dbReference>
<keyword evidence="4" id="KW-0028">Amino-acid biosynthesis</keyword>
<comment type="pathway">
    <text evidence="2">Amino-acid biosynthesis; L-serine biosynthesis; L-serine from 3-phospho-D-glycerate: step 3/3.</text>
</comment>
<dbReference type="AlphaFoldDB" id="A0A5P3MPV3"/>
<dbReference type="OrthoDB" id="9801134at2"/>
<comment type="catalytic activity">
    <reaction evidence="10">
        <text>O-phospho-D-serine + H2O = D-serine + phosphate</text>
        <dbReference type="Rhea" id="RHEA:24873"/>
        <dbReference type="ChEBI" id="CHEBI:15377"/>
        <dbReference type="ChEBI" id="CHEBI:35247"/>
        <dbReference type="ChEBI" id="CHEBI:43474"/>
        <dbReference type="ChEBI" id="CHEBI:58680"/>
        <dbReference type="EC" id="3.1.3.3"/>
    </reaction>
</comment>
<evidence type="ECO:0000256" key="10">
    <source>
        <dbReference type="ARBA" id="ARBA00048523"/>
    </source>
</evidence>
<dbReference type="PANTHER" id="PTHR43344:SF2">
    <property type="entry name" value="PHOSPHOSERINE PHOSPHATASE"/>
    <property type="match status" value="1"/>
</dbReference>
<organism evidence="11 12">
    <name type="scientific">Neisseria animalis</name>
    <dbReference type="NCBI Taxonomy" id="492"/>
    <lineage>
        <taxon>Bacteria</taxon>
        <taxon>Pseudomonadati</taxon>
        <taxon>Pseudomonadota</taxon>
        <taxon>Betaproteobacteria</taxon>
        <taxon>Neisseriales</taxon>
        <taxon>Neisseriaceae</taxon>
        <taxon>Neisseria</taxon>
    </lineage>
</organism>
<dbReference type="NCBIfam" id="TIGR01488">
    <property type="entry name" value="HAD-SF-IB"/>
    <property type="match status" value="1"/>
</dbReference>
<evidence type="ECO:0000256" key="6">
    <source>
        <dbReference type="ARBA" id="ARBA00022801"/>
    </source>
</evidence>
<dbReference type="InterPro" id="IPR023214">
    <property type="entry name" value="HAD_sf"/>
</dbReference>
<evidence type="ECO:0000256" key="8">
    <source>
        <dbReference type="ARBA" id="ARBA00023299"/>
    </source>
</evidence>
<keyword evidence="7" id="KW-0460">Magnesium</keyword>
<dbReference type="PANTHER" id="PTHR43344">
    <property type="entry name" value="PHOSPHOSERINE PHOSPHATASE"/>
    <property type="match status" value="1"/>
</dbReference>
<dbReference type="InterPro" id="IPR050582">
    <property type="entry name" value="HAD-like_SerB"/>
</dbReference>
<dbReference type="GO" id="GO:0005737">
    <property type="term" value="C:cytoplasm"/>
    <property type="evidence" value="ECO:0007669"/>
    <property type="project" value="TreeGrafter"/>
</dbReference>
<evidence type="ECO:0000256" key="4">
    <source>
        <dbReference type="ARBA" id="ARBA00022605"/>
    </source>
</evidence>
<sequence>MMKKYAFLDMEGVLYPELWEIYAEKLGLPQLAKTTRQEPDFSKLMEERISLLAQNGIRLAHLSAYSDEVRLLEGAADFVAQLKRKGFEIHVVTDAFAEIIGTALEPLAVEAVHTNYFECNADGLIRKAVYTHTQGKHEVLAKIVKKGDFCIAVGDTFNDFSMLQYADKGFLFRPSAEAGKHVPDGITVTKHYSEILAVV</sequence>
<evidence type="ECO:0000313" key="11">
    <source>
        <dbReference type="EMBL" id="QEY23095.1"/>
    </source>
</evidence>
<comment type="cofactor">
    <cofactor evidence="1">
        <name>Mg(2+)</name>
        <dbReference type="ChEBI" id="CHEBI:18420"/>
    </cofactor>
</comment>
<evidence type="ECO:0000256" key="9">
    <source>
        <dbReference type="ARBA" id="ARBA00048138"/>
    </source>
</evidence>
<dbReference type="EMBL" id="CP031699">
    <property type="protein sequence ID" value="QEY23095.1"/>
    <property type="molecule type" value="Genomic_DNA"/>
</dbReference>
<evidence type="ECO:0000256" key="5">
    <source>
        <dbReference type="ARBA" id="ARBA00022723"/>
    </source>
</evidence>
<dbReference type="GO" id="GO:0016740">
    <property type="term" value="F:transferase activity"/>
    <property type="evidence" value="ECO:0007669"/>
    <property type="project" value="UniProtKB-KW"/>
</dbReference>
<keyword evidence="5" id="KW-0479">Metal-binding</keyword>
<dbReference type="KEGG" id="naq:D0T90_00050"/>
<keyword evidence="8" id="KW-0718">Serine biosynthesis</keyword>
<keyword evidence="6" id="KW-0378">Hydrolase</keyword>
<accession>A0A5P3MPV3</accession>
<keyword evidence="11" id="KW-0808">Transferase</keyword>
<dbReference type="GO" id="GO:0036424">
    <property type="term" value="F:L-phosphoserine phosphatase activity"/>
    <property type="evidence" value="ECO:0007669"/>
    <property type="project" value="TreeGrafter"/>
</dbReference>
<keyword evidence="12" id="KW-1185">Reference proteome</keyword>
<dbReference type="Gene3D" id="3.40.50.1000">
    <property type="entry name" value="HAD superfamily/HAD-like"/>
    <property type="match status" value="1"/>
</dbReference>
<dbReference type="GO" id="GO:0000287">
    <property type="term" value="F:magnesium ion binding"/>
    <property type="evidence" value="ECO:0007669"/>
    <property type="project" value="TreeGrafter"/>
</dbReference>
<evidence type="ECO:0000256" key="3">
    <source>
        <dbReference type="ARBA" id="ARBA00012640"/>
    </source>
</evidence>
<dbReference type="NCBIfam" id="NF010109">
    <property type="entry name" value="PRK13582.1"/>
    <property type="match status" value="1"/>
</dbReference>
<evidence type="ECO:0000256" key="1">
    <source>
        <dbReference type="ARBA" id="ARBA00001946"/>
    </source>
</evidence>
<reference evidence="11 12" key="1">
    <citation type="submission" date="2018-08" db="EMBL/GenBank/DDBJ databases">
        <title>Neisseria animalis ATCC 49930 complete genome.</title>
        <authorList>
            <person name="Veseli I.A."/>
            <person name="Mascarenhas dos Santos A.C."/>
            <person name="Buttler R."/>
            <person name="Pombert J.-F."/>
        </authorList>
    </citation>
    <scope>NUCLEOTIDE SEQUENCE [LARGE SCALE GENOMIC DNA]</scope>
    <source>
        <strain evidence="11 12">ATCC 49930</strain>
    </source>
</reference>
<dbReference type="InterPro" id="IPR036412">
    <property type="entry name" value="HAD-like_sf"/>
</dbReference>
<comment type="catalytic activity">
    <reaction evidence="9">
        <text>O-phospho-L-serine + H2O = L-serine + phosphate</text>
        <dbReference type="Rhea" id="RHEA:21208"/>
        <dbReference type="ChEBI" id="CHEBI:15377"/>
        <dbReference type="ChEBI" id="CHEBI:33384"/>
        <dbReference type="ChEBI" id="CHEBI:43474"/>
        <dbReference type="ChEBI" id="CHEBI:57524"/>
        <dbReference type="EC" id="3.1.3.3"/>
    </reaction>
</comment>
<evidence type="ECO:0000256" key="7">
    <source>
        <dbReference type="ARBA" id="ARBA00022842"/>
    </source>
</evidence>
<evidence type="ECO:0000313" key="12">
    <source>
        <dbReference type="Proteomes" id="UP000325536"/>
    </source>
</evidence>
<dbReference type="SUPFAM" id="SSF56784">
    <property type="entry name" value="HAD-like"/>
    <property type="match status" value="1"/>
</dbReference>
<dbReference type="Pfam" id="PF00702">
    <property type="entry name" value="Hydrolase"/>
    <property type="match status" value="1"/>
</dbReference>
<proteinExistence type="predicted"/>
<gene>
    <name evidence="11" type="primary">thrH</name>
    <name evidence="11" type="ORF">D0T90_00050</name>
</gene>
<dbReference type="Gene3D" id="3.90.1470.10">
    <property type="entry name" value="thrh gene product, domain 2"/>
    <property type="match status" value="1"/>
</dbReference>
<dbReference type="EC" id="3.1.3.3" evidence="3"/>
<protein>
    <recommendedName>
        <fullName evidence="3">phosphoserine phosphatase</fullName>
        <ecNumber evidence="3">3.1.3.3</ecNumber>
    </recommendedName>
</protein>
<dbReference type="GO" id="GO:0006564">
    <property type="term" value="P:L-serine biosynthetic process"/>
    <property type="evidence" value="ECO:0007669"/>
    <property type="project" value="UniProtKB-KW"/>
</dbReference>